<evidence type="ECO:0000313" key="3">
    <source>
        <dbReference type="EMBL" id="MBO0511956.1"/>
    </source>
</evidence>
<dbReference type="Proteomes" id="UP000664167">
    <property type="component" value="Unassembled WGS sequence"/>
</dbReference>
<feature type="region of interest" description="Disordered" evidence="1">
    <location>
        <begin position="176"/>
        <end position="196"/>
    </location>
</feature>
<dbReference type="Pfam" id="PF03432">
    <property type="entry name" value="Relaxase"/>
    <property type="match status" value="1"/>
</dbReference>
<dbReference type="InterPro" id="IPR005094">
    <property type="entry name" value="Endonuclease_MobA/VirD2"/>
</dbReference>
<sequence>MIAKISNGKSTGGLIRYLFDTKKAKDHIDPRLVASFDGFAPDPGRGEDFDAAKKLLVADLDLHVKQAQRLGRAPERHVWHCSIRAAESDRILSDDDWANIARRVVAATGIAPEGDLDGCRWVAVRHAPDHIHIAATKVRADLRPARHWNDYLTADRELAAVEQDYGLLQVVRGDRTAAKRSTRAEQEKAQRTGQSFTARERLRTTIRTAVAAATSTEEFLHLLAGTDHVLVEVKHFPSGDIRGYTVALAGDTNAAGDPIWFSGSELSPDLSLPRIQERLRATESQSADHSQGPRKPNPWHQASAATERIPHHLHHATDEAAQAHLAAFGEALDALPLIAPLGIRPQLQQAATAFERATRSRIQADHQHARALRGAVRTMLREPAPKDGAALAMLLDAALLVVIAAARWHDTRRHGQQVIAAQKTLLYLQAAYDQAAPAPLVALARRKTPPQTVSRHIHQIQEAMPTHAEQILNDPAAETLTTALAEAESAGHDPARLLQHAFDQRAMDDARSPARTLAWRVNRLAQRPAPSARARAAQARSTVPVSGRVSSTDQPTQTPPTARPQQTPPARRR</sequence>
<dbReference type="EMBL" id="JAFLRJ010000079">
    <property type="protein sequence ID" value="MBO0511956.1"/>
    <property type="molecule type" value="Genomic_DNA"/>
</dbReference>
<feature type="compositionally biased region" description="Low complexity" evidence="1">
    <location>
        <begin position="563"/>
        <end position="573"/>
    </location>
</feature>
<accession>A0A939F3N8</accession>
<feature type="domain" description="MobA/VirD2-like nuclease" evidence="2">
    <location>
        <begin position="66"/>
        <end position="167"/>
    </location>
</feature>
<evidence type="ECO:0000259" key="2">
    <source>
        <dbReference type="Pfam" id="PF03432"/>
    </source>
</evidence>
<protein>
    <submittedName>
        <fullName evidence="3">Mobilization protein</fullName>
    </submittedName>
</protein>
<reference evidence="3" key="1">
    <citation type="submission" date="2021-03" db="EMBL/GenBank/DDBJ databases">
        <title>Streptomyces poriferae sp. nov., a novel marine sponge-derived Actinobacteria species with anti-MRSA activity.</title>
        <authorList>
            <person name="Sandoval-Powers M."/>
            <person name="Kralova S."/>
            <person name="Nguyen G.-S."/>
            <person name="Fawwal D."/>
            <person name="Degnes K."/>
            <person name="Klinkenberg G."/>
            <person name="Sletta H."/>
            <person name="Wentzel A."/>
            <person name="Liles M.R."/>
        </authorList>
    </citation>
    <scope>NUCLEOTIDE SEQUENCE</scope>
    <source>
        <strain evidence="3">DSM 41794</strain>
    </source>
</reference>
<gene>
    <name evidence="3" type="ORF">J0695_09030</name>
</gene>
<feature type="region of interest" description="Disordered" evidence="1">
    <location>
        <begin position="527"/>
        <end position="573"/>
    </location>
</feature>
<keyword evidence="4" id="KW-1185">Reference proteome</keyword>
<feature type="compositionally biased region" description="Low complexity" evidence="1">
    <location>
        <begin position="527"/>
        <end position="541"/>
    </location>
</feature>
<feature type="compositionally biased region" description="Basic and acidic residues" evidence="1">
    <location>
        <begin position="176"/>
        <end position="190"/>
    </location>
</feature>
<comment type="caution">
    <text evidence="3">The sequence shown here is derived from an EMBL/GenBank/DDBJ whole genome shotgun (WGS) entry which is preliminary data.</text>
</comment>
<proteinExistence type="predicted"/>
<dbReference type="RefSeq" id="WP_206961357.1">
    <property type="nucleotide sequence ID" value="NZ_BAAAJJ010000003.1"/>
</dbReference>
<name>A0A939F3N8_9ACTN</name>
<organism evidence="3 4">
    <name type="scientific">Streptomyces beijiangensis</name>
    <dbReference type="NCBI Taxonomy" id="163361"/>
    <lineage>
        <taxon>Bacteria</taxon>
        <taxon>Bacillati</taxon>
        <taxon>Actinomycetota</taxon>
        <taxon>Actinomycetes</taxon>
        <taxon>Kitasatosporales</taxon>
        <taxon>Streptomycetaceae</taxon>
        <taxon>Streptomyces</taxon>
    </lineage>
</organism>
<dbReference type="AlphaFoldDB" id="A0A939F3N8"/>
<evidence type="ECO:0000256" key="1">
    <source>
        <dbReference type="SAM" id="MobiDB-lite"/>
    </source>
</evidence>
<feature type="region of interest" description="Disordered" evidence="1">
    <location>
        <begin position="280"/>
        <end position="303"/>
    </location>
</feature>
<evidence type="ECO:0000313" key="4">
    <source>
        <dbReference type="Proteomes" id="UP000664167"/>
    </source>
</evidence>